<protein>
    <recommendedName>
        <fullName evidence="1">Molybdopterin cofactor biosynthesis MoaD-related C-terminal domain-containing protein</fullName>
    </recommendedName>
</protein>
<evidence type="ECO:0000313" key="3">
    <source>
        <dbReference type="Proteomes" id="UP000094296"/>
    </source>
</evidence>
<comment type="caution">
    <text evidence="2">The sequence shown here is derived from an EMBL/GenBank/DDBJ whole genome shotgun (WGS) entry which is preliminary data.</text>
</comment>
<dbReference type="EMBL" id="MIJE01000035">
    <property type="protein sequence ID" value="OEF95709.1"/>
    <property type="molecule type" value="Genomic_DNA"/>
</dbReference>
<accession>A0A1E5FYR3</accession>
<organism evidence="2 3">
    <name type="scientific">Desulfuribacillus alkaliarsenatis</name>
    <dbReference type="NCBI Taxonomy" id="766136"/>
    <lineage>
        <taxon>Bacteria</taxon>
        <taxon>Bacillati</taxon>
        <taxon>Bacillota</taxon>
        <taxon>Desulfuribacillia</taxon>
        <taxon>Desulfuribacillales</taxon>
        <taxon>Desulfuribacillaceae</taxon>
        <taxon>Desulfuribacillus</taxon>
    </lineage>
</organism>
<dbReference type="Gene3D" id="3.30.1370.80">
    <property type="entry name" value="Molybdopterin cofactor biosynthesis MoaD-related, C-terminal domain"/>
    <property type="match status" value="1"/>
</dbReference>
<reference evidence="2 3" key="1">
    <citation type="submission" date="2016-09" db="EMBL/GenBank/DDBJ databases">
        <title>Draft genome sequence for the type strain of Desulfuribacillus alkaliarsenatis AHT28, an obligately anaerobic, sulfidogenic bacterium isolated from Russian soda lake sediments.</title>
        <authorList>
            <person name="Abin C.A."/>
            <person name="Hollibaugh J.T."/>
        </authorList>
    </citation>
    <scope>NUCLEOTIDE SEQUENCE [LARGE SCALE GENOMIC DNA]</scope>
    <source>
        <strain evidence="2 3">AHT28</strain>
    </source>
</reference>
<keyword evidence="3" id="KW-1185">Reference proteome</keyword>
<dbReference type="STRING" id="766136.BHF68_11420"/>
<dbReference type="InterPro" id="IPR015272">
    <property type="entry name" value="MoadD_C"/>
</dbReference>
<evidence type="ECO:0000259" key="1">
    <source>
        <dbReference type="Pfam" id="PF09189"/>
    </source>
</evidence>
<proteinExistence type="predicted"/>
<sequence>MMDNSGAYKQIAKQIEMRGMSRQELVDFFVEMGGVSVQDSLIIGEDAEGHKWSVELSEQKQIQLCSLLLPATSLTIKADSNLLNHLLMELRMKFLSAGG</sequence>
<name>A0A1E5FYR3_9FIRM</name>
<dbReference type="Proteomes" id="UP000094296">
    <property type="component" value="Unassembled WGS sequence"/>
</dbReference>
<feature type="domain" description="Molybdopterin cofactor biosynthesis MoaD-related C-terminal" evidence="1">
    <location>
        <begin position="14"/>
        <end position="99"/>
    </location>
</feature>
<gene>
    <name evidence="2" type="ORF">BHF68_11420</name>
</gene>
<dbReference type="RefSeq" id="WP_069644275.1">
    <property type="nucleotide sequence ID" value="NZ_MIJE01000035.1"/>
</dbReference>
<dbReference type="AlphaFoldDB" id="A0A1E5FYR3"/>
<evidence type="ECO:0000313" key="2">
    <source>
        <dbReference type="EMBL" id="OEF95709.1"/>
    </source>
</evidence>
<dbReference type="InterPro" id="IPR036473">
    <property type="entry name" value="Mopterin_CF_MoaD-rel_C_sf"/>
</dbReference>
<dbReference type="Pfam" id="PF09189">
    <property type="entry name" value="MoaD_arch"/>
    <property type="match status" value="1"/>
</dbReference>